<feature type="coiled-coil region" evidence="1">
    <location>
        <begin position="43"/>
        <end position="94"/>
    </location>
</feature>
<dbReference type="RefSeq" id="WP_072287258.1">
    <property type="nucleotide sequence ID" value="NZ_CP015455.1"/>
</dbReference>
<accession>A0A1L3GHJ0</accession>
<proteinExistence type="predicted"/>
<dbReference type="KEGG" id="pace:A6070_04540"/>
<feature type="transmembrane region" description="Helical" evidence="2">
    <location>
        <begin position="13"/>
        <end position="36"/>
    </location>
</feature>
<name>A0A1L3GHJ0_SYNAC</name>
<sequence length="202" mass="22715">MALGLEKISKLKLYQQLIVLGVIVLLVAAAFVFGVYRPMLQELKDLDNEYARVESKLLEDQRIASNLPAFRAEFEKLQAQLNEALAELPNQKEIPSLLTSIAGLAREEGLEVLSFKPKAEQVKGFYAEVPVDLELQGAYHEVAMFFYKIGNLARIVNINNLYMDKARMAAGRNVLSIKCLATTFRFVENAPEPGNRKGKKRK</sequence>
<evidence type="ECO:0000256" key="2">
    <source>
        <dbReference type="SAM" id="Phobius"/>
    </source>
</evidence>
<dbReference type="InterPro" id="IPR014717">
    <property type="entry name" value="Transl_elong_EF1B/ribsomal_bS6"/>
</dbReference>
<keyword evidence="2" id="KW-0472">Membrane</keyword>
<dbReference type="PANTHER" id="PTHR39555:SF1">
    <property type="entry name" value="TYPE IV PILUS INNER MEMBRANE COMPONENT PILO"/>
    <property type="match status" value="1"/>
</dbReference>
<evidence type="ECO:0000313" key="4">
    <source>
        <dbReference type="Proteomes" id="UP000182264"/>
    </source>
</evidence>
<dbReference type="EMBL" id="CP015518">
    <property type="protein sequence ID" value="APG25407.1"/>
    <property type="molecule type" value="Genomic_DNA"/>
</dbReference>
<evidence type="ECO:0000313" key="3">
    <source>
        <dbReference type="EMBL" id="APG25407.1"/>
    </source>
</evidence>
<gene>
    <name evidence="3" type="ORF">A7E75_10535</name>
</gene>
<protein>
    <recommendedName>
        <fullName evidence="5">Pilus assembly protein PilO</fullName>
    </recommendedName>
</protein>
<keyword evidence="1" id="KW-0175">Coiled coil</keyword>
<reference evidence="3 4" key="1">
    <citation type="journal article" date="2017" name="Genome Announc.">
        <title>Complete Genome Sequences of Two Acetylene-Fermenting Pelobacter acetylenicus Strains.</title>
        <authorList>
            <person name="Sutton J.M."/>
            <person name="Baesman S.M."/>
            <person name="Fierst J.L."/>
            <person name="Poret-Peterson A.T."/>
            <person name="Oremland R.S."/>
            <person name="Dunlap D.S."/>
            <person name="Akob D.M."/>
        </authorList>
    </citation>
    <scope>NUCLEOTIDE SEQUENCE [LARGE SCALE GENOMIC DNA]</scope>
    <source>
        <strain evidence="3 4">DSM 3247</strain>
    </source>
</reference>
<dbReference type="GO" id="GO:0043107">
    <property type="term" value="P:type IV pilus-dependent motility"/>
    <property type="evidence" value="ECO:0007669"/>
    <property type="project" value="InterPro"/>
</dbReference>
<dbReference type="Gene3D" id="3.30.70.60">
    <property type="match status" value="1"/>
</dbReference>
<keyword evidence="4" id="KW-1185">Reference proteome</keyword>
<dbReference type="PANTHER" id="PTHR39555">
    <property type="entry name" value="FIMBRIAL ASSEMBLY PROTEIN PILO-LIKE PROTEIN-RELATED"/>
    <property type="match status" value="1"/>
</dbReference>
<evidence type="ECO:0000256" key="1">
    <source>
        <dbReference type="SAM" id="Coils"/>
    </source>
</evidence>
<dbReference type="STRING" id="29542.A6070_04540"/>
<keyword evidence="2" id="KW-0812">Transmembrane</keyword>
<organism evidence="3 4">
    <name type="scientific">Syntrophotalea acetylenica</name>
    <name type="common">Pelobacter acetylenicus</name>
    <dbReference type="NCBI Taxonomy" id="29542"/>
    <lineage>
        <taxon>Bacteria</taxon>
        <taxon>Pseudomonadati</taxon>
        <taxon>Thermodesulfobacteriota</taxon>
        <taxon>Desulfuromonadia</taxon>
        <taxon>Desulfuromonadales</taxon>
        <taxon>Syntrophotaleaceae</taxon>
        <taxon>Syntrophotalea</taxon>
    </lineage>
</organism>
<dbReference type="OrthoDB" id="5502253at2"/>
<dbReference type="GO" id="GO:0043683">
    <property type="term" value="P:type IV pilus assembly"/>
    <property type="evidence" value="ECO:0007669"/>
    <property type="project" value="InterPro"/>
</dbReference>
<dbReference type="Pfam" id="PF04350">
    <property type="entry name" value="PilO"/>
    <property type="match status" value="1"/>
</dbReference>
<keyword evidence="2" id="KW-1133">Transmembrane helix</keyword>
<dbReference type="AlphaFoldDB" id="A0A1L3GHJ0"/>
<evidence type="ECO:0008006" key="5">
    <source>
        <dbReference type="Google" id="ProtNLM"/>
    </source>
</evidence>
<dbReference type="InterPro" id="IPR007445">
    <property type="entry name" value="PilO"/>
</dbReference>
<dbReference type="Proteomes" id="UP000182264">
    <property type="component" value="Chromosome"/>
</dbReference>